<sequence length="97" mass="9629">MGEGYVRMTDTGTLPEGQPGNASGPEAPVLPDAAAAEQVAGFQAGLHAGYDGFPGREQTPADFGYADAGTGEGAAEEAARAISAKYANSVKVNGSSP</sequence>
<organism evidence="2 3">
    <name type="scientific">Streptomyces smaragdinus</name>
    <dbReference type="NCBI Taxonomy" id="2585196"/>
    <lineage>
        <taxon>Bacteria</taxon>
        <taxon>Bacillati</taxon>
        <taxon>Actinomycetota</taxon>
        <taxon>Actinomycetes</taxon>
        <taxon>Kitasatosporales</taxon>
        <taxon>Streptomycetaceae</taxon>
        <taxon>Streptomyces</taxon>
    </lineage>
</organism>
<dbReference type="EMBL" id="WEGJ01000017">
    <property type="protein sequence ID" value="MQY14077.1"/>
    <property type="molecule type" value="Genomic_DNA"/>
</dbReference>
<dbReference type="Proteomes" id="UP000466345">
    <property type="component" value="Unassembled WGS sequence"/>
</dbReference>
<evidence type="ECO:0000313" key="3">
    <source>
        <dbReference type="Proteomes" id="UP000466345"/>
    </source>
</evidence>
<evidence type="ECO:0000256" key="1">
    <source>
        <dbReference type="SAM" id="MobiDB-lite"/>
    </source>
</evidence>
<dbReference type="AlphaFoldDB" id="A0A7K0CKS1"/>
<gene>
    <name evidence="2" type="ORF">SRB5_42380</name>
</gene>
<feature type="region of interest" description="Disordered" evidence="1">
    <location>
        <begin position="1"/>
        <end position="28"/>
    </location>
</feature>
<comment type="caution">
    <text evidence="2">The sequence shown here is derived from an EMBL/GenBank/DDBJ whole genome shotgun (WGS) entry which is preliminary data.</text>
</comment>
<keyword evidence="3" id="KW-1185">Reference proteome</keyword>
<reference evidence="2 3" key="1">
    <citation type="submission" date="2019-10" db="EMBL/GenBank/DDBJ databases">
        <title>Streptomyces smaragdinus sp. nov. and Streptomyces fabii sp. nov., isolated from the gut of fungus growing-termite Macrotermes natalensis.</title>
        <authorList>
            <person name="Schwitalla J."/>
            <person name="Benndorf R."/>
            <person name="Martin K."/>
            <person name="De Beer W."/>
            <person name="Kaster A.-K."/>
            <person name="Vollmers J."/>
            <person name="Poulsen M."/>
            <person name="Beemelmanns C."/>
        </authorList>
    </citation>
    <scope>NUCLEOTIDE SEQUENCE [LARGE SCALE GENOMIC DNA]</scope>
    <source>
        <strain evidence="2 3">RB5</strain>
    </source>
</reference>
<name>A0A7K0CKS1_9ACTN</name>
<protein>
    <submittedName>
        <fullName evidence="2">Uncharacterized protein</fullName>
    </submittedName>
</protein>
<accession>A0A7K0CKS1</accession>
<proteinExistence type="predicted"/>
<evidence type="ECO:0000313" key="2">
    <source>
        <dbReference type="EMBL" id="MQY14077.1"/>
    </source>
</evidence>